<evidence type="ECO:0000256" key="2">
    <source>
        <dbReference type="ARBA" id="ARBA00005375"/>
    </source>
</evidence>
<evidence type="ECO:0000313" key="9">
    <source>
        <dbReference type="Proteomes" id="UP001353858"/>
    </source>
</evidence>
<sequence length="324" mass="38264">MYPNNPHINFWKNIGFGELTRIGKEESMQLGKTLRNRYQFFLSEDYNSEEVMTKSTDYNRTRQTASLVLDGLFVSTKTNNKSYIINYKEHPTDFVLRGVFLYCKSFRNEVKRLQNTIEYQNLESQYKHIFDLITKKTTRKYSSILDAFFLFQVFYSEKYMNLTLPVWAEQVYETLHKLAVLECYIENYTTKLKRLNGGRMLKTVLKNMKKKSKNALIPHNRKMFLYSAHDVNVINILATMNVFTPHFPNYNAATLIELHHNVTLGKHYVKVFYISRFNAEPTELIINECGNPCELNNLEEIMYQYLPVNYTQECEADVPIDDVD</sequence>
<comment type="similarity">
    <text evidence="2">Belongs to the histidine acid phosphatase family.</text>
</comment>
<keyword evidence="7" id="KW-0325">Glycoprotein</keyword>
<dbReference type="InterPro" id="IPR000560">
    <property type="entry name" value="His_Pase_clade-2"/>
</dbReference>
<dbReference type="PANTHER" id="PTHR11567">
    <property type="entry name" value="ACID PHOSPHATASE-RELATED"/>
    <property type="match status" value="1"/>
</dbReference>
<evidence type="ECO:0000256" key="1">
    <source>
        <dbReference type="ARBA" id="ARBA00000032"/>
    </source>
</evidence>
<dbReference type="EMBL" id="JARPUR010000002">
    <property type="protein sequence ID" value="KAK4881235.1"/>
    <property type="molecule type" value="Genomic_DNA"/>
</dbReference>
<dbReference type="SUPFAM" id="SSF53254">
    <property type="entry name" value="Phosphoglycerate mutase-like"/>
    <property type="match status" value="1"/>
</dbReference>
<dbReference type="InterPro" id="IPR029033">
    <property type="entry name" value="His_PPase_superfam"/>
</dbReference>
<comment type="catalytic activity">
    <reaction evidence="1">
        <text>a phosphate monoester + H2O = an alcohol + phosphate</text>
        <dbReference type="Rhea" id="RHEA:15017"/>
        <dbReference type="ChEBI" id="CHEBI:15377"/>
        <dbReference type="ChEBI" id="CHEBI:30879"/>
        <dbReference type="ChEBI" id="CHEBI:43474"/>
        <dbReference type="ChEBI" id="CHEBI:67140"/>
        <dbReference type="EC" id="3.1.3.2"/>
    </reaction>
</comment>
<gene>
    <name evidence="8" type="ORF">RN001_004554</name>
</gene>
<evidence type="ECO:0000256" key="3">
    <source>
        <dbReference type="ARBA" id="ARBA00012646"/>
    </source>
</evidence>
<keyword evidence="9" id="KW-1185">Reference proteome</keyword>
<evidence type="ECO:0000313" key="8">
    <source>
        <dbReference type="EMBL" id="KAK4881235.1"/>
    </source>
</evidence>
<keyword evidence="5" id="KW-0378">Hydrolase</keyword>
<dbReference type="InterPro" id="IPR050645">
    <property type="entry name" value="Histidine_acid_phosphatase"/>
</dbReference>
<dbReference type="Proteomes" id="UP001353858">
    <property type="component" value="Unassembled WGS sequence"/>
</dbReference>
<name>A0AAN7SRR8_9COLE</name>
<evidence type="ECO:0000256" key="5">
    <source>
        <dbReference type="ARBA" id="ARBA00022801"/>
    </source>
</evidence>
<proteinExistence type="inferred from homology"/>
<dbReference type="Gene3D" id="3.40.50.1240">
    <property type="entry name" value="Phosphoglycerate mutase-like"/>
    <property type="match status" value="1"/>
</dbReference>
<organism evidence="8 9">
    <name type="scientific">Aquatica leii</name>
    <dbReference type="NCBI Taxonomy" id="1421715"/>
    <lineage>
        <taxon>Eukaryota</taxon>
        <taxon>Metazoa</taxon>
        <taxon>Ecdysozoa</taxon>
        <taxon>Arthropoda</taxon>
        <taxon>Hexapoda</taxon>
        <taxon>Insecta</taxon>
        <taxon>Pterygota</taxon>
        <taxon>Neoptera</taxon>
        <taxon>Endopterygota</taxon>
        <taxon>Coleoptera</taxon>
        <taxon>Polyphaga</taxon>
        <taxon>Elateriformia</taxon>
        <taxon>Elateroidea</taxon>
        <taxon>Lampyridae</taxon>
        <taxon>Luciolinae</taxon>
        <taxon>Aquatica</taxon>
    </lineage>
</organism>
<dbReference type="AlphaFoldDB" id="A0AAN7SRR8"/>
<dbReference type="CDD" id="cd07061">
    <property type="entry name" value="HP_HAP_like"/>
    <property type="match status" value="1"/>
</dbReference>
<keyword evidence="6" id="KW-1015">Disulfide bond</keyword>
<dbReference type="PANTHER" id="PTHR11567:SF211">
    <property type="entry name" value="PROSTATIC ACID PHOSPHATASE"/>
    <property type="match status" value="1"/>
</dbReference>
<evidence type="ECO:0000256" key="4">
    <source>
        <dbReference type="ARBA" id="ARBA00022729"/>
    </source>
</evidence>
<dbReference type="EC" id="3.1.3.2" evidence="3"/>
<dbReference type="GO" id="GO:0003993">
    <property type="term" value="F:acid phosphatase activity"/>
    <property type="evidence" value="ECO:0007669"/>
    <property type="project" value="UniProtKB-EC"/>
</dbReference>
<keyword evidence="4" id="KW-0732">Signal</keyword>
<accession>A0AAN7SRR8</accession>
<dbReference type="Pfam" id="PF00328">
    <property type="entry name" value="His_Phos_2"/>
    <property type="match status" value="1"/>
</dbReference>
<reference evidence="9" key="1">
    <citation type="submission" date="2023-01" db="EMBL/GenBank/DDBJ databases">
        <title>Key to firefly adult light organ development and bioluminescence: homeobox transcription factors regulate luciferase expression and transportation to peroxisome.</title>
        <authorList>
            <person name="Fu X."/>
        </authorList>
    </citation>
    <scope>NUCLEOTIDE SEQUENCE [LARGE SCALE GENOMIC DNA]</scope>
</reference>
<evidence type="ECO:0000256" key="7">
    <source>
        <dbReference type="ARBA" id="ARBA00023180"/>
    </source>
</evidence>
<protein>
    <recommendedName>
        <fullName evidence="3">acid phosphatase</fullName>
        <ecNumber evidence="3">3.1.3.2</ecNumber>
    </recommendedName>
</protein>
<evidence type="ECO:0000256" key="6">
    <source>
        <dbReference type="ARBA" id="ARBA00023157"/>
    </source>
</evidence>
<comment type="caution">
    <text evidence="8">The sequence shown here is derived from an EMBL/GenBank/DDBJ whole genome shotgun (WGS) entry which is preliminary data.</text>
</comment>